<dbReference type="RefSeq" id="WP_050916548.1">
    <property type="nucleotide sequence ID" value="NZ_NOJJ01000024.1"/>
</dbReference>
<organism evidence="1 2">
    <name type="scientific">Vibrio cholerae</name>
    <dbReference type="NCBI Taxonomy" id="666"/>
    <lineage>
        <taxon>Bacteria</taxon>
        <taxon>Pseudomonadati</taxon>
        <taxon>Pseudomonadota</taxon>
        <taxon>Gammaproteobacteria</taxon>
        <taxon>Vibrionales</taxon>
        <taxon>Vibrionaceae</taxon>
        <taxon>Vibrio</taxon>
    </lineage>
</organism>
<dbReference type="Proteomes" id="UP000323819">
    <property type="component" value="Unassembled WGS sequence"/>
</dbReference>
<sequence>MEKLKELIERAILVASERNGDVDTEDGTFATTETDAMIHLESAIQELFGLEAHELNQTLNAEHIIEKKLNELMSEQASK</sequence>
<gene>
    <name evidence="1" type="ORF">FXF03_01370</name>
</gene>
<evidence type="ECO:0000313" key="1">
    <source>
        <dbReference type="EMBL" id="TXX67251.1"/>
    </source>
</evidence>
<reference evidence="1 2" key="1">
    <citation type="submission" date="2019-06" db="EMBL/GenBank/DDBJ databases">
        <title>Vibrio cholerae phylogeny based on whole-genome sequencing reveals genetic diversity and population strucutre.</title>
        <authorList>
            <person name="Zhiqiu Y."/>
            <person name="Bin L."/>
            <person name="Lingyan J."/>
        </authorList>
    </citation>
    <scope>NUCLEOTIDE SEQUENCE [LARGE SCALE GENOMIC DNA]</scope>
    <source>
        <strain evidence="1 2">N2814</strain>
    </source>
</reference>
<dbReference type="EMBL" id="VSIJ01000005">
    <property type="protein sequence ID" value="TXX67251.1"/>
    <property type="molecule type" value="Genomic_DNA"/>
</dbReference>
<comment type="caution">
    <text evidence="1">The sequence shown here is derived from an EMBL/GenBank/DDBJ whole genome shotgun (WGS) entry which is preliminary data.</text>
</comment>
<protein>
    <recommendedName>
        <fullName evidence="3">Carrier domain-containing protein</fullName>
    </recommendedName>
</protein>
<name>A0ABD7SRW4_VIBCL</name>
<evidence type="ECO:0008006" key="3">
    <source>
        <dbReference type="Google" id="ProtNLM"/>
    </source>
</evidence>
<evidence type="ECO:0000313" key="2">
    <source>
        <dbReference type="Proteomes" id="UP000323819"/>
    </source>
</evidence>
<dbReference type="AlphaFoldDB" id="A0ABD7SRW4"/>
<accession>A0ABD7SRW4</accession>
<proteinExistence type="predicted"/>